<name>A0A4D4LIE1_STRVO</name>
<dbReference type="AlphaFoldDB" id="A0A4D4LIE1"/>
<dbReference type="EMBL" id="BJHW01000002">
    <property type="protein sequence ID" value="GDY58960.1"/>
    <property type="molecule type" value="Genomic_DNA"/>
</dbReference>
<dbReference type="Gene3D" id="3.10.129.10">
    <property type="entry name" value="Hotdog Thioesterase"/>
    <property type="match status" value="1"/>
</dbReference>
<reference evidence="3 4" key="1">
    <citation type="journal article" date="2020" name="Int. J. Syst. Evol. Microbiol.">
        <title>Reclassification of Streptomyces castelarensis and Streptomyces sporoclivatus as later heterotypic synonyms of Streptomyces antimycoticus.</title>
        <authorList>
            <person name="Komaki H."/>
            <person name="Tamura T."/>
        </authorList>
    </citation>
    <scope>NUCLEOTIDE SEQUENCE [LARGE SCALE GENOMIC DNA]</scope>
    <source>
        <strain evidence="3 4">NBRC 13459</strain>
    </source>
</reference>
<comment type="caution">
    <text evidence="3">The sequence shown here is derived from an EMBL/GenBank/DDBJ whole genome shotgun (WGS) entry which is preliminary data.</text>
</comment>
<feature type="compositionally biased region" description="Basic and acidic residues" evidence="1">
    <location>
        <begin position="197"/>
        <end position="209"/>
    </location>
</feature>
<sequence>MTESERSGTEADIRPSWVRAWDAMVALVGTDLSDGHVDWGADRVEEGTVRRYVEPLELGSPLHHDEAAARAHGFDGLVAPWTSLISYTLPPMWGPGQDPLFASADRDAQPVRSPIANPEEGPAPRTRGFFATDMEIDFLRPVVVGERLGRRGRRLLSCTPKETRVGRGAFATFESEIVSDRGDVIARVRNTSYAYDPHPHPHPDREEDR</sequence>
<gene>
    <name evidence="3" type="ORF">SVIO_095830</name>
</gene>
<dbReference type="InterPro" id="IPR029069">
    <property type="entry name" value="HotDog_dom_sf"/>
</dbReference>
<dbReference type="Pfam" id="PF13452">
    <property type="entry name" value="FAS1_DH_region"/>
    <property type="match status" value="1"/>
</dbReference>
<evidence type="ECO:0000313" key="4">
    <source>
        <dbReference type="Proteomes" id="UP000301309"/>
    </source>
</evidence>
<dbReference type="InterPro" id="IPR039569">
    <property type="entry name" value="FAS1-like_DH_region"/>
</dbReference>
<evidence type="ECO:0000313" key="3">
    <source>
        <dbReference type="EMBL" id="GDY58960.1"/>
    </source>
</evidence>
<proteinExistence type="predicted"/>
<evidence type="ECO:0000256" key="1">
    <source>
        <dbReference type="SAM" id="MobiDB-lite"/>
    </source>
</evidence>
<dbReference type="SUPFAM" id="SSF54637">
    <property type="entry name" value="Thioesterase/thiol ester dehydrase-isomerase"/>
    <property type="match status" value="1"/>
</dbReference>
<evidence type="ECO:0000259" key="2">
    <source>
        <dbReference type="Pfam" id="PF13452"/>
    </source>
</evidence>
<keyword evidence="4" id="KW-1185">Reference proteome</keyword>
<protein>
    <recommendedName>
        <fullName evidence="2">FAS1-like dehydratase domain-containing protein</fullName>
    </recommendedName>
</protein>
<dbReference type="Proteomes" id="UP000301309">
    <property type="component" value="Unassembled WGS sequence"/>
</dbReference>
<accession>A0A4D4LIE1</accession>
<organism evidence="3 4">
    <name type="scientific">Streptomyces violaceusniger</name>
    <dbReference type="NCBI Taxonomy" id="68280"/>
    <lineage>
        <taxon>Bacteria</taxon>
        <taxon>Bacillati</taxon>
        <taxon>Actinomycetota</taxon>
        <taxon>Actinomycetes</taxon>
        <taxon>Kitasatosporales</taxon>
        <taxon>Streptomycetaceae</taxon>
        <taxon>Streptomyces</taxon>
        <taxon>Streptomyces violaceusniger group</taxon>
    </lineage>
</organism>
<dbReference type="RefSeq" id="WP_174890299.1">
    <property type="nucleotide sequence ID" value="NZ_BAAASO010000013.1"/>
</dbReference>
<feature type="domain" description="FAS1-like dehydratase" evidence="2">
    <location>
        <begin position="41"/>
        <end position="187"/>
    </location>
</feature>
<feature type="region of interest" description="Disordered" evidence="1">
    <location>
        <begin position="189"/>
        <end position="209"/>
    </location>
</feature>